<dbReference type="AlphaFoldDB" id="A0A6P4Y6F1"/>
<dbReference type="OrthoDB" id="10126884at2759"/>
<keyword evidence="1" id="KW-1185">Reference proteome</keyword>
<reference evidence="2" key="1">
    <citation type="submission" date="2025-08" db="UniProtKB">
        <authorList>
            <consortium name="RefSeq"/>
        </authorList>
    </citation>
    <scope>IDENTIFICATION</scope>
    <source>
        <tissue evidence="2">Gonad</tissue>
    </source>
</reference>
<accession>A0A6P4Y6F1</accession>
<dbReference type="Proteomes" id="UP000515135">
    <property type="component" value="Unplaced"/>
</dbReference>
<evidence type="ECO:0000313" key="1">
    <source>
        <dbReference type="Proteomes" id="UP000515135"/>
    </source>
</evidence>
<evidence type="ECO:0000313" key="2">
    <source>
        <dbReference type="RefSeq" id="XP_019620018.1"/>
    </source>
</evidence>
<dbReference type="RefSeq" id="XP_019620018.1">
    <property type="nucleotide sequence ID" value="XM_019764459.1"/>
</dbReference>
<proteinExistence type="predicted"/>
<protein>
    <submittedName>
        <fullName evidence="2">Uncharacterized protein LOC109466705</fullName>
    </submittedName>
</protein>
<name>A0A6P4Y6F1_BRABE</name>
<sequence>MAAESDVALSLNLLSVPHVLCVMWRVVSLLYWYEATQGGLWGGRGRDLGRLLTMLCLSELAEGPIAFFPFNRAAVLVIKVLNQGLLFSLLFLVHGLRESQAVPMSGRHRLCFALMVENCAAYRLSWNYVQTAELAIGLFSQVLGLGPAVLPPLQLALLAACVLATAYTELAFLQKFRWTFAAHIPIQLWAASLYQQSALSGRIVCVLVVLNALLVVKKLTVACKETAPKKQQCLTDGDEQLLEV</sequence>
<dbReference type="KEGG" id="bbel:109466705"/>
<gene>
    <name evidence="2" type="primary">LOC109466705</name>
</gene>
<organism evidence="1 2">
    <name type="scientific">Branchiostoma belcheri</name>
    <name type="common">Amphioxus</name>
    <dbReference type="NCBI Taxonomy" id="7741"/>
    <lineage>
        <taxon>Eukaryota</taxon>
        <taxon>Metazoa</taxon>
        <taxon>Chordata</taxon>
        <taxon>Cephalochordata</taxon>
        <taxon>Leptocardii</taxon>
        <taxon>Amphioxiformes</taxon>
        <taxon>Branchiostomatidae</taxon>
        <taxon>Branchiostoma</taxon>
    </lineage>
</organism>
<dbReference type="GeneID" id="109466705"/>